<evidence type="ECO:0000313" key="1">
    <source>
        <dbReference type="EMBL" id="KAJ8674320.1"/>
    </source>
</evidence>
<comment type="caution">
    <text evidence="1">The sequence shown here is derived from an EMBL/GenBank/DDBJ whole genome shotgun (WGS) entry which is preliminary data.</text>
</comment>
<accession>A0ACC2NSQ0</accession>
<gene>
    <name evidence="1" type="ORF">QAD02_005582</name>
</gene>
<organism evidence="1 2">
    <name type="scientific">Eretmocerus hayati</name>
    <dbReference type="NCBI Taxonomy" id="131215"/>
    <lineage>
        <taxon>Eukaryota</taxon>
        <taxon>Metazoa</taxon>
        <taxon>Ecdysozoa</taxon>
        <taxon>Arthropoda</taxon>
        <taxon>Hexapoda</taxon>
        <taxon>Insecta</taxon>
        <taxon>Pterygota</taxon>
        <taxon>Neoptera</taxon>
        <taxon>Endopterygota</taxon>
        <taxon>Hymenoptera</taxon>
        <taxon>Apocrita</taxon>
        <taxon>Proctotrupomorpha</taxon>
        <taxon>Chalcidoidea</taxon>
        <taxon>Aphelinidae</taxon>
        <taxon>Aphelininae</taxon>
        <taxon>Eretmocerus</taxon>
    </lineage>
</organism>
<name>A0ACC2NSQ0_9HYME</name>
<dbReference type="EMBL" id="CM056743">
    <property type="protein sequence ID" value="KAJ8674320.1"/>
    <property type="molecule type" value="Genomic_DNA"/>
</dbReference>
<evidence type="ECO:0000313" key="2">
    <source>
        <dbReference type="Proteomes" id="UP001239111"/>
    </source>
</evidence>
<protein>
    <submittedName>
        <fullName evidence="1">Uncharacterized protein</fullName>
    </submittedName>
</protein>
<proteinExistence type="predicted"/>
<keyword evidence="2" id="KW-1185">Reference proteome</keyword>
<sequence>MSQRLTDIQLTGASQRAPQNQHEGREASEAVAGSSADQVGVEQRPRRLNPVNNGTGAQHPAAPRDFRRLRQQQPPRHVDNAERLPRGHPRQKQRDPTDGNEHAPAPPAAARGRPRQKHHDPANDGEHAPPPPAAARGRPRQRQRDPINDGEQAPVPSAAARGRQRQEAAHRRADNELPARPELVAREHQRQREHNVVEDDEFELQASPASLNRQHTQRSIIVERG</sequence>
<reference evidence="1" key="1">
    <citation type="submission" date="2023-04" db="EMBL/GenBank/DDBJ databases">
        <title>A chromosome-level genome assembly of the parasitoid wasp Eretmocerus hayati.</title>
        <authorList>
            <person name="Zhong Y."/>
            <person name="Liu S."/>
            <person name="Liu Y."/>
        </authorList>
    </citation>
    <scope>NUCLEOTIDE SEQUENCE</scope>
    <source>
        <strain evidence="1">ZJU_SS_LIU_2023</strain>
    </source>
</reference>
<dbReference type="Proteomes" id="UP001239111">
    <property type="component" value="Chromosome 3"/>
</dbReference>